<dbReference type="EMBL" id="CP060696">
    <property type="protein sequence ID" value="QNO18954.1"/>
    <property type="molecule type" value="Genomic_DNA"/>
</dbReference>
<evidence type="ECO:0000313" key="1">
    <source>
        <dbReference type="EMBL" id="QNO18954.1"/>
    </source>
</evidence>
<evidence type="ECO:0000313" key="2">
    <source>
        <dbReference type="Proteomes" id="UP000516046"/>
    </source>
</evidence>
<gene>
    <name evidence="1" type="ORF">H6X83_04835</name>
</gene>
<dbReference type="KEGG" id="caml:H6X83_04835"/>
<accession>A0A7G9WJU2</accession>
<sequence>MKDETLQSRIVRVQRKRCDICKERDSIKKRLDATTYFNRPLAVEVLDDYKEQIAQCDMFVAYLQRRVEAGERE</sequence>
<dbReference type="RefSeq" id="WP_212508024.1">
    <property type="nucleotide sequence ID" value="NZ_CP060696.1"/>
</dbReference>
<dbReference type="Proteomes" id="UP000516046">
    <property type="component" value="Chromosome"/>
</dbReference>
<keyword evidence="2" id="KW-1185">Reference proteome</keyword>
<proteinExistence type="predicted"/>
<dbReference type="AlphaFoldDB" id="A0A7G9WJU2"/>
<protein>
    <submittedName>
        <fullName evidence="1">Uncharacterized protein</fullName>
    </submittedName>
</protein>
<organism evidence="1 2">
    <name type="scientific">Caproicibacterium amylolyticum</name>
    <dbReference type="NCBI Taxonomy" id="2766537"/>
    <lineage>
        <taxon>Bacteria</taxon>
        <taxon>Bacillati</taxon>
        <taxon>Bacillota</taxon>
        <taxon>Clostridia</taxon>
        <taxon>Eubacteriales</taxon>
        <taxon>Oscillospiraceae</taxon>
        <taxon>Caproicibacterium</taxon>
    </lineage>
</organism>
<name>A0A7G9WJU2_9FIRM</name>
<reference evidence="1 2" key="1">
    <citation type="submission" date="2020-08" db="EMBL/GenBank/DDBJ databases">
        <authorList>
            <person name="Ren C."/>
            <person name="Gu Y."/>
            <person name="Xu Y."/>
        </authorList>
    </citation>
    <scope>NUCLEOTIDE SEQUENCE [LARGE SCALE GENOMIC DNA]</scope>
    <source>
        <strain evidence="1 2">LBM18003</strain>
    </source>
</reference>